<dbReference type="RefSeq" id="WP_162369371.1">
    <property type="nucleotide sequence ID" value="NZ_JAAEEH010000004.1"/>
</dbReference>
<dbReference type="InterPro" id="IPR051788">
    <property type="entry name" value="MFS_Transporter"/>
</dbReference>
<feature type="transmembrane region" description="Helical" evidence="7">
    <location>
        <begin position="173"/>
        <end position="193"/>
    </location>
</feature>
<evidence type="ECO:0000256" key="7">
    <source>
        <dbReference type="SAM" id="Phobius"/>
    </source>
</evidence>
<feature type="transmembrane region" description="Helical" evidence="7">
    <location>
        <begin position="142"/>
        <end position="161"/>
    </location>
</feature>
<comment type="subcellular location">
    <subcellularLocation>
        <location evidence="1">Cell membrane</location>
        <topology evidence="1">Multi-pass membrane protein</topology>
    </subcellularLocation>
</comment>
<keyword evidence="6 7" id="KW-0472">Membrane</keyword>
<feature type="transmembrane region" description="Helical" evidence="7">
    <location>
        <begin position="214"/>
        <end position="241"/>
    </location>
</feature>
<evidence type="ECO:0000313" key="9">
    <source>
        <dbReference type="EMBL" id="NDL66647.1"/>
    </source>
</evidence>
<dbReference type="PANTHER" id="PTHR23514:SF3">
    <property type="entry name" value="BYPASS OF STOP CODON PROTEIN 6"/>
    <property type="match status" value="1"/>
</dbReference>
<dbReference type="SUPFAM" id="SSF103473">
    <property type="entry name" value="MFS general substrate transporter"/>
    <property type="match status" value="1"/>
</dbReference>
<evidence type="ECO:0000256" key="1">
    <source>
        <dbReference type="ARBA" id="ARBA00004651"/>
    </source>
</evidence>
<evidence type="ECO:0000256" key="5">
    <source>
        <dbReference type="ARBA" id="ARBA00022989"/>
    </source>
</evidence>
<dbReference type="InterPro" id="IPR011701">
    <property type="entry name" value="MFS"/>
</dbReference>
<keyword evidence="10" id="KW-1185">Reference proteome</keyword>
<comment type="similarity">
    <text evidence="2">Belongs to the major facilitator superfamily.</text>
</comment>
<gene>
    <name evidence="9" type="ORF">GXN74_02645</name>
</gene>
<feature type="transmembrane region" description="Helical" evidence="7">
    <location>
        <begin position="253"/>
        <end position="274"/>
    </location>
</feature>
<feature type="transmembrane region" description="Helical" evidence="7">
    <location>
        <begin position="105"/>
        <end position="121"/>
    </location>
</feature>
<evidence type="ECO:0000256" key="6">
    <source>
        <dbReference type="ARBA" id="ARBA00023136"/>
    </source>
</evidence>
<evidence type="ECO:0000259" key="8">
    <source>
        <dbReference type="PROSITE" id="PS50850"/>
    </source>
</evidence>
<feature type="transmembrane region" description="Helical" evidence="7">
    <location>
        <begin position="83"/>
        <end position="99"/>
    </location>
</feature>
<feature type="transmembrane region" description="Helical" evidence="7">
    <location>
        <begin position="372"/>
        <end position="389"/>
    </location>
</feature>
<reference evidence="9 10" key="1">
    <citation type="submission" date="2020-01" db="EMBL/GenBank/DDBJ databases">
        <title>Anaeroalcalibacter tamaniensis gen. nov., sp. nov., moderately halophilic strictly anaerobic fermenter bacterium from mud volcano of Taman peninsula.</title>
        <authorList>
            <person name="Frolova A."/>
            <person name="Merkel A.Y."/>
            <person name="Slobodkin A.I."/>
        </authorList>
    </citation>
    <scope>NUCLEOTIDE SEQUENCE [LARGE SCALE GENOMIC DNA]</scope>
    <source>
        <strain evidence="9 10">F-3ap</strain>
    </source>
</reference>
<keyword evidence="3" id="KW-0813">Transport</keyword>
<protein>
    <submittedName>
        <fullName evidence="9">MFS transporter</fullName>
    </submittedName>
</protein>
<evidence type="ECO:0000256" key="2">
    <source>
        <dbReference type="ARBA" id="ARBA00008335"/>
    </source>
</evidence>
<accession>A0A7X5KND2</accession>
<feature type="transmembrane region" description="Helical" evidence="7">
    <location>
        <begin position="48"/>
        <end position="71"/>
    </location>
</feature>
<name>A0A7X5KND2_9FIRM</name>
<keyword evidence="5 7" id="KW-1133">Transmembrane helix</keyword>
<dbReference type="PANTHER" id="PTHR23514">
    <property type="entry name" value="BYPASS OF STOP CODON PROTEIN 6"/>
    <property type="match status" value="1"/>
</dbReference>
<feature type="transmembrane region" description="Helical" evidence="7">
    <location>
        <begin position="305"/>
        <end position="325"/>
    </location>
</feature>
<dbReference type="Pfam" id="PF07690">
    <property type="entry name" value="MFS_1"/>
    <property type="match status" value="1"/>
</dbReference>
<dbReference type="GO" id="GO:0022857">
    <property type="term" value="F:transmembrane transporter activity"/>
    <property type="evidence" value="ECO:0007669"/>
    <property type="project" value="InterPro"/>
</dbReference>
<dbReference type="InterPro" id="IPR020846">
    <property type="entry name" value="MFS_dom"/>
</dbReference>
<dbReference type="GO" id="GO:0005886">
    <property type="term" value="C:plasma membrane"/>
    <property type="evidence" value="ECO:0007669"/>
    <property type="project" value="UniProtKB-SubCell"/>
</dbReference>
<evidence type="ECO:0000256" key="3">
    <source>
        <dbReference type="ARBA" id="ARBA00022448"/>
    </source>
</evidence>
<dbReference type="EMBL" id="JAAEEH010000004">
    <property type="protein sequence ID" value="NDL66647.1"/>
    <property type="molecule type" value="Genomic_DNA"/>
</dbReference>
<dbReference type="InterPro" id="IPR036259">
    <property type="entry name" value="MFS_trans_sf"/>
</dbReference>
<feature type="domain" description="Major facilitator superfamily (MFS) profile" evidence="8">
    <location>
        <begin position="17"/>
        <end position="394"/>
    </location>
</feature>
<evidence type="ECO:0000256" key="4">
    <source>
        <dbReference type="ARBA" id="ARBA00022692"/>
    </source>
</evidence>
<organism evidence="9 10">
    <name type="scientific">Anaerotalea alkaliphila</name>
    <dbReference type="NCBI Taxonomy" id="2662126"/>
    <lineage>
        <taxon>Bacteria</taxon>
        <taxon>Bacillati</taxon>
        <taxon>Bacillota</taxon>
        <taxon>Clostridia</taxon>
        <taxon>Eubacteriales</taxon>
        <taxon>Anaerotalea</taxon>
    </lineage>
</organism>
<dbReference type="PROSITE" id="PS50850">
    <property type="entry name" value="MFS"/>
    <property type="match status" value="1"/>
</dbReference>
<dbReference type="Proteomes" id="UP000461585">
    <property type="component" value="Unassembled WGS sequence"/>
</dbReference>
<feature type="transmembrane region" description="Helical" evidence="7">
    <location>
        <begin position="337"/>
        <end position="360"/>
    </location>
</feature>
<feature type="transmembrane region" description="Helical" evidence="7">
    <location>
        <begin position="21"/>
        <end position="42"/>
    </location>
</feature>
<feature type="transmembrane region" description="Helical" evidence="7">
    <location>
        <begin position="281"/>
        <end position="299"/>
    </location>
</feature>
<keyword evidence="4 7" id="KW-0812">Transmembrane</keyword>
<dbReference type="Gene3D" id="1.20.1250.20">
    <property type="entry name" value="MFS general substrate transporter like domains"/>
    <property type="match status" value="2"/>
</dbReference>
<proteinExistence type="inferred from homology"/>
<evidence type="ECO:0000313" key="10">
    <source>
        <dbReference type="Proteomes" id="UP000461585"/>
    </source>
</evidence>
<sequence>MGRSTFFSSLDRDQGYIVGNLFFMYFIQGLFTIMIGSILPMMKEEYGLGYQVGGMMISAHSVGNMAAVLVASFLPAYLGMKNSLLFLNGFAFLGFAMTVLQGNPLWLVAALLFTGFGRGGVTNYNNSIINNLAEGHAGPLNLLHGAFAVGALLSPFLVLGFTGRGGGGWKGAVLVVLVLILVSMATSLFMKLDNRRGKAGMESGGALGFFRERLFWITAGIMFFYLGVEATVMGWLVTYFIDSGTMGNQQAQVLTSVLWSVILLGRLLTAYLSGSRSPRSLILGSSLGIGIFFTSLILSRSLLPMLASTIGLGMCMAGMFPTTVANAGRILKRYPMAMGVFVTITSFGAVLLPALVGIVAEDRGIRPGMSVVFVPVAFLLFFATVNRLLPAEGNDVIKTGGKAVRESE</sequence>
<dbReference type="AlphaFoldDB" id="A0A7X5KND2"/>
<comment type="caution">
    <text evidence="9">The sequence shown here is derived from an EMBL/GenBank/DDBJ whole genome shotgun (WGS) entry which is preliminary data.</text>
</comment>